<feature type="transmembrane region" description="Helical" evidence="5">
    <location>
        <begin position="263"/>
        <end position="283"/>
    </location>
</feature>
<keyword evidence="5" id="KW-0812">Transmembrane</keyword>
<dbReference type="InterPro" id="IPR001404">
    <property type="entry name" value="Hsp90_fam"/>
</dbReference>
<evidence type="ECO:0000313" key="6">
    <source>
        <dbReference type="EMBL" id="KAL2498795.1"/>
    </source>
</evidence>
<evidence type="ECO:0000256" key="1">
    <source>
        <dbReference type="ARBA" id="ARBA00008239"/>
    </source>
</evidence>
<protein>
    <submittedName>
        <fullName evidence="6">Endoplasmin-like protein</fullName>
    </submittedName>
</protein>
<feature type="transmembrane region" description="Helical" evidence="5">
    <location>
        <begin position="103"/>
        <end position="126"/>
    </location>
</feature>
<dbReference type="SUPFAM" id="SSF55874">
    <property type="entry name" value="ATPase domain of HSP90 chaperone/DNA topoisomerase II/histidine kinase"/>
    <property type="match status" value="1"/>
</dbReference>
<keyword evidence="4" id="KW-0143">Chaperone</keyword>
<keyword evidence="2" id="KW-0547">Nucleotide-binding</keyword>
<keyword evidence="5" id="KW-0472">Membrane</keyword>
<name>A0ABD1SDX7_9LAMI</name>
<dbReference type="AlphaFoldDB" id="A0ABD1SDX7"/>
<comment type="similarity">
    <text evidence="1">Belongs to the heat shock protein 90 family.</text>
</comment>
<comment type="caution">
    <text evidence="6">The sequence shown here is derived from an EMBL/GenBank/DDBJ whole genome shotgun (WGS) entry which is preliminary data.</text>
</comment>
<dbReference type="InterPro" id="IPR036890">
    <property type="entry name" value="HATPase_C_sf"/>
</dbReference>
<dbReference type="Proteomes" id="UP001604336">
    <property type="component" value="Unassembled WGS sequence"/>
</dbReference>
<dbReference type="EMBL" id="JBFOLK010000007">
    <property type="protein sequence ID" value="KAL2498795.1"/>
    <property type="molecule type" value="Genomic_DNA"/>
</dbReference>
<keyword evidence="7" id="KW-1185">Reference proteome</keyword>
<evidence type="ECO:0000256" key="4">
    <source>
        <dbReference type="ARBA" id="ARBA00023186"/>
    </source>
</evidence>
<accession>A0ABD1SDX7</accession>
<proteinExistence type="inferred from homology"/>
<dbReference type="InterPro" id="IPR020575">
    <property type="entry name" value="Hsp90_N"/>
</dbReference>
<keyword evidence="3" id="KW-0067">ATP-binding</keyword>
<dbReference type="GO" id="GO:0005524">
    <property type="term" value="F:ATP binding"/>
    <property type="evidence" value="ECO:0007669"/>
    <property type="project" value="UniProtKB-KW"/>
</dbReference>
<organism evidence="6 7">
    <name type="scientific">Abeliophyllum distichum</name>
    <dbReference type="NCBI Taxonomy" id="126358"/>
    <lineage>
        <taxon>Eukaryota</taxon>
        <taxon>Viridiplantae</taxon>
        <taxon>Streptophyta</taxon>
        <taxon>Embryophyta</taxon>
        <taxon>Tracheophyta</taxon>
        <taxon>Spermatophyta</taxon>
        <taxon>Magnoliopsida</taxon>
        <taxon>eudicotyledons</taxon>
        <taxon>Gunneridae</taxon>
        <taxon>Pentapetalae</taxon>
        <taxon>asterids</taxon>
        <taxon>lamiids</taxon>
        <taxon>Lamiales</taxon>
        <taxon>Oleaceae</taxon>
        <taxon>Forsythieae</taxon>
        <taxon>Abeliophyllum</taxon>
    </lineage>
</organism>
<evidence type="ECO:0000256" key="2">
    <source>
        <dbReference type="ARBA" id="ARBA00022741"/>
    </source>
</evidence>
<reference evidence="7" key="1">
    <citation type="submission" date="2024-07" db="EMBL/GenBank/DDBJ databases">
        <title>Two chromosome-level genome assemblies of Korean endemic species Abeliophyllum distichum and Forsythia ovata (Oleaceae).</title>
        <authorList>
            <person name="Jang H."/>
        </authorList>
    </citation>
    <scope>NUCLEOTIDE SEQUENCE [LARGE SCALE GENOMIC DNA]</scope>
</reference>
<keyword evidence="5" id="KW-1133">Transmembrane helix</keyword>
<evidence type="ECO:0000256" key="5">
    <source>
        <dbReference type="SAM" id="Phobius"/>
    </source>
</evidence>
<dbReference type="PANTHER" id="PTHR11528">
    <property type="entry name" value="HEAT SHOCK PROTEIN 90 FAMILY MEMBER"/>
    <property type="match status" value="1"/>
</dbReference>
<dbReference type="Pfam" id="PF13589">
    <property type="entry name" value="HATPase_c_3"/>
    <property type="match status" value="1"/>
</dbReference>
<evidence type="ECO:0000313" key="7">
    <source>
        <dbReference type="Proteomes" id="UP001604336"/>
    </source>
</evidence>
<gene>
    <name evidence="6" type="ORF">Adt_24345</name>
</gene>
<evidence type="ECO:0000256" key="3">
    <source>
        <dbReference type="ARBA" id="ARBA00022840"/>
    </source>
</evidence>
<dbReference type="Gene3D" id="3.30.565.10">
    <property type="entry name" value="Histidine kinase-like ATPase, C-terminal domain"/>
    <property type="match status" value="1"/>
</dbReference>
<sequence length="318" mass="35472">MESNQALNHLNEIHISGKDFIYARIETLRKEGGDIENGKKEEKTVASNPEAGERKRLKKLAFSKIILSENSSRVGPSSALAPSKIVTKHHDKDIIKKSQWKNIFLFSSNEFALALALALVCLLFLLPDQGRKIQAHAESDSNEPIDLSKVEEKIGAVLSGLFTDPDDTKSNTDIFLRELISNASDALDKNRFLSLTDKEVLREGDNVKLEIKIKLDKENKTLSFHDRGIGMTKEDLIKNFRTIAKSGTSAFVEKMQMSGDLNLIGQFGVGFYSMYLVAIYVEVISKNNNNKQHVWESKADGAFAVSEDVWNDPLGRGT</sequence>
<dbReference type="PRINTS" id="PR00775">
    <property type="entry name" value="HEATSHOCK90"/>
</dbReference>